<sequence>MSEQWTRLADYMGRMEEGLEKLGYFSKDSHGDDEGEKKTRQRSAKYLWLA</sequence>
<comment type="caution">
    <text evidence="2">The sequence shown here is derived from an EMBL/GenBank/DDBJ whole genome shotgun (WGS) entry which is preliminary data.</text>
</comment>
<protein>
    <submittedName>
        <fullName evidence="2">Uncharacterized protein</fullName>
    </submittedName>
</protein>
<dbReference type="EMBL" id="CAJEWN010000001">
    <property type="protein sequence ID" value="CAD2122928.1"/>
    <property type="molecule type" value="Genomic_DNA"/>
</dbReference>
<accession>A0A6V7TJR2</accession>
<reference evidence="2 3" key="1">
    <citation type="submission" date="2020-08" db="EMBL/GenBank/DDBJ databases">
        <authorList>
            <person name="Koutsovoulos G."/>
            <person name="Danchin GJ E."/>
        </authorList>
    </citation>
    <scope>NUCLEOTIDE SEQUENCE [LARGE SCALE GENOMIC DNA]</scope>
</reference>
<feature type="compositionally biased region" description="Basic and acidic residues" evidence="1">
    <location>
        <begin position="27"/>
        <end position="38"/>
    </location>
</feature>
<organism evidence="2 3">
    <name type="scientific">Meloidogyne enterolobii</name>
    <name type="common">Root-knot nematode worm</name>
    <name type="synonym">Meloidogyne mayaguensis</name>
    <dbReference type="NCBI Taxonomy" id="390850"/>
    <lineage>
        <taxon>Eukaryota</taxon>
        <taxon>Metazoa</taxon>
        <taxon>Ecdysozoa</taxon>
        <taxon>Nematoda</taxon>
        <taxon>Chromadorea</taxon>
        <taxon>Rhabditida</taxon>
        <taxon>Tylenchina</taxon>
        <taxon>Tylenchomorpha</taxon>
        <taxon>Tylenchoidea</taxon>
        <taxon>Meloidogynidae</taxon>
        <taxon>Meloidogyninae</taxon>
        <taxon>Meloidogyne</taxon>
    </lineage>
</organism>
<dbReference type="AlphaFoldDB" id="A0A6V7TJR2"/>
<evidence type="ECO:0000313" key="3">
    <source>
        <dbReference type="Proteomes" id="UP000580250"/>
    </source>
</evidence>
<dbReference type="Proteomes" id="UP000580250">
    <property type="component" value="Unassembled WGS sequence"/>
</dbReference>
<dbReference type="OrthoDB" id="3427at2759"/>
<gene>
    <name evidence="2" type="ORF">MENT_LOCUS363</name>
</gene>
<feature type="region of interest" description="Disordered" evidence="1">
    <location>
        <begin position="25"/>
        <end position="50"/>
    </location>
</feature>
<name>A0A6V7TJR2_MELEN</name>
<proteinExistence type="predicted"/>
<evidence type="ECO:0000256" key="1">
    <source>
        <dbReference type="SAM" id="MobiDB-lite"/>
    </source>
</evidence>
<evidence type="ECO:0000313" key="2">
    <source>
        <dbReference type="EMBL" id="CAD2122928.1"/>
    </source>
</evidence>